<feature type="domain" description="C5orf34-like C-terminal" evidence="2">
    <location>
        <begin position="359"/>
        <end position="434"/>
    </location>
</feature>
<evidence type="ECO:0000313" key="4">
    <source>
        <dbReference type="Proteomes" id="UP001165080"/>
    </source>
</evidence>
<evidence type="ECO:0000259" key="2">
    <source>
        <dbReference type="Pfam" id="PF15016"/>
    </source>
</evidence>
<dbReference type="InterPro" id="IPR027865">
    <property type="entry name" value="C5orf34-like_C"/>
</dbReference>
<feature type="region of interest" description="Disordered" evidence="1">
    <location>
        <begin position="130"/>
        <end position="194"/>
    </location>
</feature>
<dbReference type="PANTHER" id="PTHR34531">
    <property type="entry name" value="ZGC:153352"/>
    <property type="match status" value="1"/>
</dbReference>
<dbReference type="InterPro" id="IPR053901">
    <property type="entry name" value="C5orf34-like"/>
</dbReference>
<evidence type="ECO:0000313" key="3">
    <source>
        <dbReference type="EMBL" id="GLC50872.1"/>
    </source>
</evidence>
<evidence type="ECO:0000256" key="1">
    <source>
        <dbReference type="SAM" id="MobiDB-lite"/>
    </source>
</evidence>
<sequence>MHVELPCFCKPLARVLRSGFTLGYVIRDATWPTPCYAIAEGLAQLQSDGKVALSSEDGVAQVVLHGHQRRFAVCYPLLVAERPQDAKYDYVWQTQVFSVASYPPRWGPAVRAALQVTALLRQSVQQPCLATSGESPGPCCSPSAMAERNAGSRAADPDPDPDAAGSGGSGAASHDPVSFATPSERRSTLPRADDCVRSAPTELRVEGWWSEPSLSLLPPDDVVSFEWTPQATYQYLPEAGEMEVWVHADESCLVSARGGRFLEHFKGADGGAHKVYAANCVPDAVWSRDQACRYPLASLAAHALKIRSHNTTLRAALAARMPVASALQDGAAGLPRPSCPGNGPGSIGTLGDDLFAVASTAVLEESSVPGHGQFTAYEDGRVRVCFHDRTILHMCVAQSHCKLVLPDGKAVVVAVANPVGVEPYVEAAWEFACWAFKTPEERAQELRLQARVRAELLNSERMAQICEHSATGALPPSLTASPARLLGLTQAGPHADACPPAPEAVTDRQAMIEKLLSNNARLLQRL</sequence>
<name>A0A9W6BFZ1_9CHLO</name>
<keyword evidence="4" id="KW-1185">Reference proteome</keyword>
<accession>A0A9W6BFZ1</accession>
<feature type="compositionally biased region" description="Low complexity" evidence="1">
    <location>
        <begin position="132"/>
        <end position="143"/>
    </location>
</feature>
<comment type="caution">
    <text evidence="3">The sequence shown here is derived from an EMBL/GenBank/DDBJ whole genome shotgun (WGS) entry which is preliminary data.</text>
</comment>
<reference evidence="3 4" key="1">
    <citation type="journal article" date="2023" name="Commun. Biol.">
        <title>Reorganization of the ancestral sex-determining regions during the evolution of trioecy in Pleodorina starrii.</title>
        <authorList>
            <person name="Takahashi K."/>
            <person name="Suzuki S."/>
            <person name="Kawai-Toyooka H."/>
            <person name="Yamamoto K."/>
            <person name="Hamaji T."/>
            <person name="Ootsuki R."/>
            <person name="Yamaguchi H."/>
            <person name="Kawachi M."/>
            <person name="Higashiyama T."/>
            <person name="Nozaki H."/>
        </authorList>
    </citation>
    <scope>NUCLEOTIDE SEQUENCE [LARGE SCALE GENOMIC DNA]</scope>
    <source>
        <strain evidence="3 4">NIES-4479</strain>
    </source>
</reference>
<dbReference type="Proteomes" id="UP001165080">
    <property type="component" value="Unassembled WGS sequence"/>
</dbReference>
<dbReference type="AlphaFoldDB" id="A0A9W6BFZ1"/>
<organism evidence="3 4">
    <name type="scientific">Pleodorina starrii</name>
    <dbReference type="NCBI Taxonomy" id="330485"/>
    <lineage>
        <taxon>Eukaryota</taxon>
        <taxon>Viridiplantae</taxon>
        <taxon>Chlorophyta</taxon>
        <taxon>core chlorophytes</taxon>
        <taxon>Chlorophyceae</taxon>
        <taxon>CS clade</taxon>
        <taxon>Chlamydomonadales</taxon>
        <taxon>Volvocaceae</taxon>
        <taxon>Pleodorina</taxon>
    </lineage>
</organism>
<protein>
    <recommendedName>
        <fullName evidence="2">C5orf34-like C-terminal domain-containing protein</fullName>
    </recommendedName>
</protein>
<dbReference type="PANTHER" id="PTHR34531:SF1">
    <property type="entry name" value="CHROMOSOME 5 OPEN READING FRAME 34"/>
    <property type="match status" value="1"/>
</dbReference>
<gene>
    <name evidence="3" type="primary">PLEST008589</name>
    <name evidence="3" type="ORF">PLESTB_000441400</name>
</gene>
<proteinExistence type="predicted"/>
<feature type="compositionally biased region" description="Basic and acidic residues" evidence="1">
    <location>
        <begin position="183"/>
        <end position="194"/>
    </location>
</feature>
<dbReference type="EMBL" id="BRXU01000004">
    <property type="protein sequence ID" value="GLC50872.1"/>
    <property type="molecule type" value="Genomic_DNA"/>
</dbReference>
<dbReference type="Pfam" id="PF15016">
    <property type="entry name" value="C5orf34_C"/>
    <property type="match status" value="1"/>
</dbReference>